<dbReference type="PROSITE" id="PS00086">
    <property type="entry name" value="CYTOCHROME_P450"/>
    <property type="match status" value="1"/>
</dbReference>
<evidence type="ECO:0000256" key="13">
    <source>
        <dbReference type="ARBA" id="ARBA00043174"/>
    </source>
</evidence>
<evidence type="ECO:0000256" key="5">
    <source>
        <dbReference type="ARBA" id="ARBA00022723"/>
    </source>
</evidence>
<dbReference type="GO" id="GO:0008585">
    <property type="term" value="P:female gonad development"/>
    <property type="evidence" value="ECO:0007669"/>
    <property type="project" value="TreeGrafter"/>
</dbReference>
<dbReference type="GO" id="GO:0016020">
    <property type="term" value="C:membrane"/>
    <property type="evidence" value="ECO:0007669"/>
    <property type="project" value="UniProtKB-SubCell"/>
</dbReference>
<dbReference type="FunFam" id="1.10.630.10:FF:000032">
    <property type="entry name" value="Cytochrome P450 aromatase"/>
    <property type="match status" value="1"/>
</dbReference>
<accession>A0A3Q3BGJ1</accession>
<comment type="cofactor">
    <cofactor evidence="1 16">
        <name>heme</name>
        <dbReference type="ChEBI" id="CHEBI:30413"/>
    </cofactor>
</comment>
<evidence type="ECO:0000256" key="15">
    <source>
        <dbReference type="ARBA" id="ARBA00048642"/>
    </source>
</evidence>
<dbReference type="GO" id="GO:0005783">
    <property type="term" value="C:endoplasmic reticulum"/>
    <property type="evidence" value="ECO:0007669"/>
    <property type="project" value="TreeGrafter"/>
</dbReference>
<comment type="catalytic activity">
    <reaction evidence="14">
        <text>testosterone + 3 reduced [NADPH--hemoprotein reductase] + 3 O2 = 17beta-estradiol + formate + 3 oxidized [NADPH--hemoprotein reductase] + 4 H2O + 4 H(+)</text>
        <dbReference type="Rhea" id="RHEA:38191"/>
        <dbReference type="Rhea" id="RHEA-COMP:11964"/>
        <dbReference type="Rhea" id="RHEA-COMP:11965"/>
        <dbReference type="ChEBI" id="CHEBI:15377"/>
        <dbReference type="ChEBI" id="CHEBI:15378"/>
        <dbReference type="ChEBI" id="CHEBI:15379"/>
        <dbReference type="ChEBI" id="CHEBI:15740"/>
        <dbReference type="ChEBI" id="CHEBI:16469"/>
        <dbReference type="ChEBI" id="CHEBI:17347"/>
        <dbReference type="ChEBI" id="CHEBI:57618"/>
        <dbReference type="ChEBI" id="CHEBI:58210"/>
        <dbReference type="EC" id="1.14.14.14"/>
    </reaction>
</comment>
<reference evidence="20" key="2">
    <citation type="submission" date="2025-09" db="UniProtKB">
        <authorList>
            <consortium name="Ensembl"/>
        </authorList>
    </citation>
    <scope>IDENTIFICATION</scope>
</reference>
<dbReference type="SUPFAM" id="SSF48264">
    <property type="entry name" value="Cytochrome P450"/>
    <property type="match status" value="1"/>
</dbReference>
<dbReference type="GeneTree" id="ENSGT00840000129915"/>
<feature type="transmembrane region" description="Helical" evidence="19">
    <location>
        <begin position="46"/>
        <end position="65"/>
    </location>
</feature>
<dbReference type="PRINTS" id="PR00463">
    <property type="entry name" value="EP450I"/>
</dbReference>
<comment type="similarity">
    <text evidence="3 17">Belongs to the cytochrome P450 family.</text>
</comment>
<proteinExistence type="inferred from homology"/>
<comment type="catalytic activity">
    <reaction evidence="15">
        <text>androst-4-ene-3,17-dione + 3 reduced [NADPH--hemoprotein reductase] + 3 O2 = estrone + formate + 3 oxidized [NADPH--hemoprotein reductase] + 4 H2O + 4 H(+)</text>
        <dbReference type="Rhea" id="RHEA:38195"/>
        <dbReference type="Rhea" id="RHEA-COMP:11964"/>
        <dbReference type="Rhea" id="RHEA-COMP:11965"/>
        <dbReference type="ChEBI" id="CHEBI:15377"/>
        <dbReference type="ChEBI" id="CHEBI:15378"/>
        <dbReference type="ChEBI" id="CHEBI:15379"/>
        <dbReference type="ChEBI" id="CHEBI:15740"/>
        <dbReference type="ChEBI" id="CHEBI:16422"/>
        <dbReference type="ChEBI" id="CHEBI:17263"/>
        <dbReference type="ChEBI" id="CHEBI:57618"/>
        <dbReference type="ChEBI" id="CHEBI:58210"/>
        <dbReference type="EC" id="1.14.14.14"/>
    </reaction>
</comment>
<dbReference type="InterPro" id="IPR050196">
    <property type="entry name" value="Cytochrome_P450_Monoox"/>
</dbReference>
<keyword evidence="18" id="KW-0175">Coiled coil</keyword>
<reference evidence="20" key="1">
    <citation type="submission" date="2025-08" db="UniProtKB">
        <authorList>
            <consortium name="Ensembl"/>
        </authorList>
    </citation>
    <scope>IDENTIFICATION</scope>
</reference>
<comment type="subcellular location">
    <subcellularLocation>
        <location evidence="2">Membrane</location>
        <topology evidence="2">Peripheral membrane protein</topology>
    </subcellularLocation>
</comment>
<dbReference type="AlphaFoldDB" id="A0A3Q3BGJ1"/>
<feature type="transmembrane region" description="Helical" evidence="19">
    <location>
        <begin position="273"/>
        <end position="295"/>
    </location>
</feature>
<keyword evidence="5 16" id="KW-0479">Metal-binding</keyword>
<evidence type="ECO:0000256" key="6">
    <source>
        <dbReference type="ARBA" id="ARBA00023002"/>
    </source>
</evidence>
<feature type="coiled-coil region" evidence="18">
    <location>
        <begin position="214"/>
        <end position="241"/>
    </location>
</feature>
<evidence type="ECO:0000313" key="20">
    <source>
        <dbReference type="Ensembl" id="ENSKMAP00000029198.1"/>
    </source>
</evidence>
<keyword evidence="9 19" id="KW-0472">Membrane</keyword>
<protein>
    <recommendedName>
        <fullName evidence="11">aromatase</fullName>
        <ecNumber evidence="11">1.14.14.14</ecNumber>
    </recommendedName>
    <alternativeName>
        <fullName evidence="13">Cytochrome P-450AROM</fullName>
    </alternativeName>
    <alternativeName>
        <fullName evidence="12">Estrogen synthase</fullName>
    </alternativeName>
</protein>
<sequence>MMQPEVLSVGQTVVSCLSEVTSLLLLLFLLITAWSRTHHSHTPGPSFLAGLGPILSYSRFIWTGIGTACNYYNRKYGSIVRVWINGEETFILSRRRCTIVLGWRGRGSFSTVIVFPKSLYFSAALSGPSLRRTVRICVSSTAKHLDSLQDVTDPSGHVDALSLLRAIVVDISNRLFLRVPLNEKDLLMKIQNYFETWQTVLIKPDVFFKLGWLYNKHKRAAQELQDEMESLLEVKRKMIDDAEKLDDDRDFATELIFAQNHGELSADNVRQCVLEMVIAAPDTLSISLFFMLMLLKQNPDVELKMVEEMNAALNGKAIEDVDYEGLKVMERFISECLRFHPVVDFTMRKALEEDNIDGMKIRKGTNIILNLGLMHKTEFFPKPKEFNLTNFDNTVPSRFFQPFGCGPRSCVGKHIAMVMMKAILITLLSRYTVCPRQGCTLDSIRQTNNLSQQPVEDELGLAMRFIPRTQKQSAVNSETE</sequence>
<dbReference type="EC" id="1.14.14.14" evidence="11"/>
<dbReference type="InterPro" id="IPR002401">
    <property type="entry name" value="Cyt_P450_E_grp-I"/>
</dbReference>
<organism evidence="20 21">
    <name type="scientific">Kryptolebias marmoratus</name>
    <name type="common">Mangrove killifish</name>
    <name type="synonym">Rivulus marmoratus</name>
    <dbReference type="NCBI Taxonomy" id="37003"/>
    <lineage>
        <taxon>Eukaryota</taxon>
        <taxon>Metazoa</taxon>
        <taxon>Chordata</taxon>
        <taxon>Craniata</taxon>
        <taxon>Vertebrata</taxon>
        <taxon>Euteleostomi</taxon>
        <taxon>Actinopterygii</taxon>
        <taxon>Neopterygii</taxon>
        <taxon>Teleostei</taxon>
        <taxon>Neoteleostei</taxon>
        <taxon>Acanthomorphata</taxon>
        <taxon>Ovalentaria</taxon>
        <taxon>Atherinomorphae</taxon>
        <taxon>Cyprinodontiformes</taxon>
        <taxon>Rivulidae</taxon>
        <taxon>Kryptolebias</taxon>
    </lineage>
</organism>
<evidence type="ECO:0000256" key="10">
    <source>
        <dbReference type="ARBA" id="ARBA00037202"/>
    </source>
</evidence>
<evidence type="ECO:0000256" key="19">
    <source>
        <dbReference type="SAM" id="Phobius"/>
    </source>
</evidence>
<dbReference type="InterPro" id="IPR017972">
    <property type="entry name" value="Cyt_P450_CS"/>
</dbReference>
<dbReference type="GO" id="GO:0070330">
    <property type="term" value="F:aromatase activity"/>
    <property type="evidence" value="ECO:0007669"/>
    <property type="project" value="UniProtKB-EC"/>
</dbReference>
<feature type="binding site" description="axial binding residue" evidence="16">
    <location>
        <position position="410"/>
    </location>
    <ligand>
        <name>heme</name>
        <dbReference type="ChEBI" id="CHEBI:30413"/>
    </ligand>
    <ligandPart>
        <name>Fe</name>
        <dbReference type="ChEBI" id="CHEBI:18248"/>
    </ligandPart>
</feature>
<evidence type="ECO:0000256" key="18">
    <source>
        <dbReference type="SAM" id="Coils"/>
    </source>
</evidence>
<evidence type="ECO:0000256" key="4">
    <source>
        <dbReference type="ARBA" id="ARBA00022617"/>
    </source>
</evidence>
<comment type="function">
    <text evidence="10">Catalyzes the formation of aromatic C18 estrogens from C19 androgens.</text>
</comment>
<evidence type="ECO:0000313" key="21">
    <source>
        <dbReference type="Proteomes" id="UP000264800"/>
    </source>
</evidence>
<dbReference type="Ensembl" id="ENSKMAT00000029563.1">
    <property type="protein sequence ID" value="ENSKMAP00000029198.1"/>
    <property type="gene ID" value="ENSKMAG00000021603.1"/>
</dbReference>
<keyword evidence="8 17" id="KW-0503">Monooxygenase</keyword>
<keyword evidence="19" id="KW-1133">Transmembrane helix</keyword>
<evidence type="ECO:0000256" key="17">
    <source>
        <dbReference type="RuleBase" id="RU000461"/>
    </source>
</evidence>
<keyword evidence="21" id="KW-1185">Reference proteome</keyword>
<evidence type="ECO:0000256" key="12">
    <source>
        <dbReference type="ARBA" id="ARBA00042499"/>
    </source>
</evidence>
<dbReference type="Proteomes" id="UP000264800">
    <property type="component" value="Unplaced"/>
</dbReference>
<dbReference type="PRINTS" id="PR00385">
    <property type="entry name" value="P450"/>
</dbReference>
<dbReference type="PANTHER" id="PTHR24291:SF199">
    <property type="entry name" value="CYTOCHROME P450, FAMILY 19, SUBFAMILY A, POLYPEPTIDE 1B ISOFORM X1"/>
    <property type="match status" value="1"/>
</dbReference>
<evidence type="ECO:0000256" key="7">
    <source>
        <dbReference type="ARBA" id="ARBA00023004"/>
    </source>
</evidence>
<name>A0A3Q3BGJ1_KRYMA</name>
<dbReference type="GO" id="GO:0005506">
    <property type="term" value="F:iron ion binding"/>
    <property type="evidence" value="ECO:0007669"/>
    <property type="project" value="InterPro"/>
</dbReference>
<dbReference type="Gene3D" id="1.10.630.10">
    <property type="entry name" value="Cytochrome P450"/>
    <property type="match status" value="1"/>
</dbReference>
<feature type="transmembrane region" description="Helical" evidence="19">
    <location>
        <begin position="12"/>
        <end position="34"/>
    </location>
</feature>
<evidence type="ECO:0000256" key="8">
    <source>
        <dbReference type="ARBA" id="ARBA00023033"/>
    </source>
</evidence>
<keyword evidence="4 16" id="KW-0349">Heme</keyword>
<dbReference type="InterPro" id="IPR001128">
    <property type="entry name" value="Cyt_P450"/>
</dbReference>
<dbReference type="InterPro" id="IPR036396">
    <property type="entry name" value="Cyt_P450_sf"/>
</dbReference>
<evidence type="ECO:0000256" key="1">
    <source>
        <dbReference type="ARBA" id="ARBA00001971"/>
    </source>
</evidence>
<keyword evidence="7 16" id="KW-0408">Iron</keyword>
<evidence type="ECO:0000256" key="2">
    <source>
        <dbReference type="ARBA" id="ARBA00004170"/>
    </source>
</evidence>
<dbReference type="GO" id="GO:0032355">
    <property type="term" value="P:response to estradiol"/>
    <property type="evidence" value="ECO:0007669"/>
    <property type="project" value="TreeGrafter"/>
</dbReference>
<keyword evidence="19" id="KW-0812">Transmembrane</keyword>
<evidence type="ECO:0000256" key="14">
    <source>
        <dbReference type="ARBA" id="ARBA00047938"/>
    </source>
</evidence>
<keyword evidence="6 17" id="KW-0560">Oxidoreductase</keyword>
<evidence type="ECO:0000256" key="16">
    <source>
        <dbReference type="PIRSR" id="PIRSR602401-1"/>
    </source>
</evidence>
<dbReference type="GO" id="GO:0020037">
    <property type="term" value="F:heme binding"/>
    <property type="evidence" value="ECO:0007669"/>
    <property type="project" value="InterPro"/>
</dbReference>
<dbReference type="Pfam" id="PF00067">
    <property type="entry name" value="p450"/>
    <property type="match status" value="1"/>
</dbReference>
<evidence type="ECO:0000256" key="9">
    <source>
        <dbReference type="ARBA" id="ARBA00023136"/>
    </source>
</evidence>
<evidence type="ECO:0000256" key="11">
    <source>
        <dbReference type="ARBA" id="ARBA00038885"/>
    </source>
</evidence>
<dbReference type="PANTHER" id="PTHR24291">
    <property type="entry name" value="CYTOCHROME P450 FAMILY 4"/>
    <property type="match status" value="1"/>
</dbReference>
<evidence type="ECO:0000256" key="3">
    <source>
        <dbReference type="ARBA" id="ARBA00010617"/>
    </source>
</evidence>